<dbReference type="InterPro" id="IPR010982">
    <property type="entry name" value="Lambda_DNA-bd_dom_sf"/>
</dbReference>
<accession>A0A0G0TVA4</accession>
<dbReference type="GO" id="GO:0003677">
    <property type="term" value="F:DNA binding"/>
    <property type="evidence" value="ECO:0007669"/>
    <property type="project" value="InterPro"/>
</dbReference>
<dbReference type="Pfam" id="PF01381">
    <property type="entry name" value="HTH_3"/>
    <property type="match status" value="1"/>
</dbReference>
<sequence>MSSSGFGDYLREKRLEKNFTLRAFCERFGLDTAYISRLETAKLKPPSTEKLTAIAEALGLQKNSKDWIKFFDLAHQARNELPEDVKQNAPEIISMLPAFLRTPDGKRVSKEKIEKLIRFLENKGSE</sequence>
<comment type="caution">
    <text evidence="2">The sequence shown here is derived from an EMBL/GenBank/DDBJ whole genome shotgun (WGS) entry which is preliminary data.</text>
</comment>
<name>A0A0G0TVA4_9BACT</name>
<dbReference type="Gene3D" id="1.10.260.40">
    <property type="entry name" value="lambda repressor-like DNA-binding domains"/>
    <property type="match status" value="1"/>
</dbReference>
<protein>
    <submittedName>
        <fullName evidence="2">Transcription regulator</fullName>
    </submittedName>
</protein>
<dbReference type="SUPFAM" id="SSF47413">
    <property type="entry name" value="lambda repressor-like DNA-binding domains"/>
    <property type="match status" value="1"/>
</dbReference>
<gene>
    <name evidence="2" type="ORF">UT84_C0003G0005</name>
</gene>
<dbReference type="AlphaFoldDB" id="A0A0G0TVA4"/>
<dbReference type="EMBL" id="LBYI01000003">
    <property type="protein sequence ID" value="KKR51010.1"/>
    <property type="molecule type" value="Genomic_DNA"/>
</dbReference>
<dbReference type="PROSITE" id="PS50943">
    <property type="entry name" value="HTH_CROC1"/>
    <property type="match status" value="1"/>
</dbReference>
<dbReference type="InterPro" id="IPR001387">
    <property type="entry name" value="Cro/C1-type_HTH"/>
</dbReference>
<evidence type="ECO:0000313" key="2">
    <source>
        <dbReference type="EMBL" id="KKR51010.1"/>
    </source>
</evidence>
<dbReference type="SMART" id="SM00530">
    <property type="entry name" value="HTH_XRE"/>
    <property type="match status" value="1"/>
</dbReference>
<organism evidence="2 3">
    <name type="scientific">Candidatus Curtissbacteria bacterium GW2011_GWA1_40_16</name>
    <dbReference type="NCBI Taxonomy" id="1618405"/>
    <lineage>
        <taxon>Bacteria</taxon>
        <taxon>Candidatus Curtissiibacteriota</taxon>
    </lineage>
</organism>
<proteinExistence type="predicted"/>
<evidence type="ECO:0000313" key="3">
    <source>
        <dbReference type="Proteomes" id="UP000034531"/>
    </source>
</evidence>
<dbReference type="CDD" id="cd00093">
    <property type="entry name" value="HTH_XRE"/>
    <property type="match status" value="1"/>
</dbReference>
<reference evidence="2 3" key="1">
    <citation type="journal article" date="2015" name="Nature">
        <title>rRNA introns, odd ribosomes, and small enigmatic genomes across a large radiation of phyla.</title>
        <authorList>
            <person name="Brown C.T."/>
            <person name="Hug L.A."/>
            <person name="Thomas B.C."/>
            <person name="Sharon I."/>
            <person name="Castelle C.J."/>
            <person name="Singh A."/>
            <person name="Wilkins M.J."/>
            <person name="Williams K.H."/>
            <person name="Banfield J.F."/>
        </authorList>
    </citation>
    <scope>NUCLEOTIDE SEQUENCE [LARGE SCALE GENOMIC DNA]</scope>
</reference>
<feature type="domain" description="HTH cro/C1-type" evidence="1">
    <location>
        <begin position="10"/>
        <end position="68"/>
    </location>
</feature>
<evidence type="ECO:0000259" key="1">
    <source>
        <dbReference type="PROSITE" id="PS50943"/>
    </source>
</evidence>
<dbReference type="Proteomes" id="UP000034531">
    <property type="component" value="Unassembled WGS sequence"/>
</dbReference>